<keyword evidence="1" id="KW-0808">Transferase</keyword>
<evidence type="ECO:0000259" key="5">
    <source>
        <dbReference type="PROSITE" id="PS50011"/>
    </source>
</evidence>
<dbReference type="SMART" id="SM00220">
    <property type="entry name" value="S_TKc"/>
    <property type="match status" value="1"/>
</dbReference>
<dbReference type="SUPFAM" id="SSF56112">
    <property type="entry name" value="Protein kinase-like (PK-like)"/>
    <property type="match status" value="1"/>
</dbReference>
<name>A0AA35RL19_GEOBA</name>
<dbReference type="GO" id="GO:0004674">
    <property type="term" value="F:protein serine/threonine kinase activity"/>
    <property type="evidence" value="ECO:0007669"/>
    <property type="project" value="TreeGrafter"/>
</dbReference>
<sequence>MFTTLSVFSRSLCFVSSAISPSIRSLSLSQCLFLSALPLHLSLCLFPSLPLYMPPLLSVADFGLAKQKESEFSVMQSTVGTLSYWCPELVKNEPYTEKADIWAAGCILYQMATLQVPFHTNNILILAKKIAEVNYPPIPEGHYSALLSSIVSRYVLNPLIP</sequence>
<dbReference type="InterPro" id="IPR050660">
    <property type="entry name" value="NEK_Ser/Thr_kinase"/>
</dbReference>
<reference evidence="6" key="1">
    <citation type="submission" date="2023-03" db="EMBL/GenBank/DDBJ databases">
        <authorList>
            <person name="Steffen K."/>
            <person name="Cardenas P."/>
        </authorList>
    </citation>
    <scope>NUCLEOTIDE SEQUENCE</scope>
</reference>
<feature type="domain" description="Protein kinase" evidence="5">
    <location>
        <begin position="1"/>
        <end position="161"/>
    </location>
</feature>
<dbReference type="PROSITE" id="PS50011">
    <property type="entry name" value="PROTEIN_KINASE_DOM"/>
    <property type="match status" value="1"/>
</dbReference>
<evidence type="ECO:0000256" key="2">
    <source>
        <dbReference type="ARBA" id="ARBA00022741"/>
    </source>
</evidence>
<organism evidence="6 7">
    <name type="scientific">Geodia barretti</name>
    <name type="common">Barrett's horny sponge</name>
    <dbReference type="NCBI Taxonomy" id="519541"/>
    <lineage>
        <taxon>Eukaryota</taxon>
        <taxon>Metazoa</taxon>
        <taxon>Porifera</taxon>
        <taxon>Demospongiae</taxon>
        <taxon>Heteroscleromorpha</taxon>
        <taxon>Tetractinellida</taxon>
        <taxon>Astrophorina</taxon>
        <taxon>Geodiidae</taxon>
        <taxon>Geodia</taxon>
    </lineage>
</organism>
<evidence type="ECO:0000313" key="6">
    <source>
        <dbReference type="EMBL" id="CAI8012231.1"/>
    </source>
</evidence>
<keyword evidence="4" id="KW-0067">ATP-binding</keyword>
<keyword evidence="7" id="KW-1185">Reference proteome</keyword>
<dbReference type="InterPro" id="IPR011009">
    <property type="entry name" value="Kinase-like_dom_sf"/>
</dbReference>
<dbReference type="PANTHER" id="PTHR43671">
    <property type="entry name" value="SERINE/THREONINE-PROTEIN KINASE NEK"/>
    <property type="match status" value="1"/>
</dbReference>
<feature type="non-terminal residue" evidence="6">
    <location>
        <position position="161"/>
    </location>
</feature>
<dbReference type="InterPro" id="IPR000719">
    <property type="entry name" value="Prot_kinase_dom"/>
</dbReference>
<keyword evidence="2" id="KW-0547">Nucleotide-binding</keyword>
<keyword evidence="3 6" id="KW-0418">Kinase</keyword>
<comment type="caution">
    <text evidence="6">The sequence shown here is derived from an EMBL/GenBank/DDBJ whole genome shotgun (WGS) entry which is preliminary data.</text>
</comment>
<evidence type="ECO:0000256" key="1">
    <source>
        <dbReference type="ARBA" id="ARBA00022679"/>
    </source>
</evidence>
<accession>A0AA35RL19</accession>
<dbReference type="GO" id="GO:0005524">
    <property type="term" value="F:ATP binding"/>
    <property type="evidence" value="ECO:0007669"/>
    <property type="project" value="UniProtKB-KW"/>
</dbReference>
<dbReference type="Gene3D" id="1.10.510.10">
    <property type="entry name" value="Transferase(Phosphotransferase) domain 1"/>
    <property type="match status" value="1"/>
</dbReference>
<proteinExistence type="predicted"/>
<evidence type="ECO:0000256" key="3">
    <source>
        <dbReference type="ARBA" id="ARBA00022777"/>
    </source>
</evidence>
<dbReference type="Pfam" id="PF00069">
    <property type="entry name" value="Pkinase"/>
    <property type="match status" value="1"/>
</dbReference>
<dbReference type="PANTHER" id="PTHR43671:SF92">
    <property type="entry name" value="SERINE_THREONINE-PROTEIN KINASE NEK10"/>
    <property type="match status" value="1"/>
</dbReference>
<dbReference type="Proteomes" id="UP001174909">
    <property type="component" value="Unassembled WGS sequence"/>
</dbReference>
<evidence type="ECO:0000256" key="4">
    <source>
        <dbReference type="ARBA" id="ARBA00022840"/>
    </source>
</evidence>
<protein>
    <submittedName>
        <fullName evidence="6">Serine/threonine-protein kinase Nek10</fullName>
    </submittedName>
</protein>
<dbReference type="AlphaFoldDB" id="A0AA35RL19"/>
<gene>
    <name evidence="6" type="ORF">GBAR_LOCUS7847</name>
</gene>
<dbReference type="GO" id="GO:1902749">
    <property type="term" value="P:regulation of cell cycle G2/M phase transition"/>
    <property type="evidence" value="ECO:0007669"/>
    <property type="project" value="TreeGrafter"/>
</dbReference>
<dbReference type="EMBL" id="CASHTH010001170">
    <property type="protein sequence ID" value="CAI8012231.1"/>
    <property type="molecule type" value="Genomic_DNA"/>
</dbReference>
<evidence type="ECO:0000313" key="7">
    <source>
        <dbReference type="Proteomes" id="UP001174909"/>
    </source>
</evidence>